<evidence type="ECO:0000259" key="7">
    <source>
        <dbReference type="Pfam" id="PF01551"/>
    </source>
</evidence>
<sequence length="202" mass="21317">MLKRLSIGVGLILLLALAALASMIRIVPADPAAPVAAPAVQHEAPQAPAGNWTHPLLVVPVQGVSRGQMVDTWGQSRANGARSHQATDIVAPGGTPVIAAAPGTVEKLFYSEGGGGVTLYVRSPDRQWSYYYAHLQRYAPGVVEGMQVKAGELLGYVGDTGNAGAGNYHLHFALSHMQPDESWWKGQPVNPYPLLAGRRAAP</sequence>
<evidence type="ECO:0000256" key="5">
    <source>
        <dbReference type="ARBA" id="ARBA00022833"/>
    </source>
</evidence>
<organism evidence="8">
    <name type="scientific">Sphingomonas psychrotolerans</name>
    <dbReference type="NCBI Taxonomy" id="1327635"/>
    <lineage>
        <taxon>Bacteria</taxon>
        <taxon>Pseudomonadati</taxon>
        <taxon>Pseudomonadota</taxon>
        <taxon>Alphaproteobacteria</taxon>
        <taxon>Sphingomonadales</taxon>
        <taxon>Sphingomonadaceae</taxon>
        <taxon>Sphingomonas</taxon>
    </lineage>
</organism>
<keyword evidence="5" id="KW-0862">Zinc</keyword>
<keyword evidence="4" id="KW-0378">Hydrolase</keyword>
<accession>A0ABU3N1Y1</accession>
<dbReference type="InterPro" id="IPR016047">
    <property type="entry name" value="M23ase_b-sheet_dom"/>
</dbReference>
<evidence type="ECO:0000256" key="4">
    <source>
        <dbReference type="ARBA" id="ARBA00022801"/>
    </source>
</evidence>
<dbReference type="EMBL" id="JALMLT010000001">
    <property type="protein sequence ID" value="MDT8757869.1"/>
    <property type="molecule type" value="Genomic_DNA"/>
</dbReference>
<dbReference type="PANTHER" id="PTHR21666">
    <property type="entry name" value="PEPTIDASE-RELATED"/>
    <property type="match status" value="1"/>
</dbReference>
<proteinExistence type="predicted"/>
<feature type="domain" description="M23ase beta-sheet core" evidence="7">
    <location>
        <begin position="83"/>
        <end position="191"/>
    </location>
</feature>
<comment type="caution">
    <text evidence="8">The sequence shown here is derived from an EMBL/GenBank/DDBJ whole genome shotgun (WGS) entry which is preliminary data.</text>
</comment>
<evidence type="ECO:0000313" key="8">
    <source>
        <dbReference type="EMBL" id="MDT8757869.1"/>
    </source>
</evidence>
<keyword evidence="2" id="KW-0645">Protease</keyword>
<reference evidence="8" key="1">
    <citation type="submission" date="2022-04" db="EMBL/GenBank/DDBJ databases">
        <title>Tomato heritable bacteria conferring resistance against bacterial wilt.</title>
        <authorList>
            <person name="Yin J."/>
        </authorList>
    </citation>
    <scope>NUCLEOTIDE SEQUENCE</scope>
    <source>
        <strain evidence="8">Cra20</strain>
    </source>
</reference>
<protein>
    <submittedName>
        <fullName evidence="8">M23 family metallopeptidase</fullName>
    </submittedName>
</protein>
<comment type="cofactor">
    <cofactor evidence="1">
        <name>Zn(2+)</name>
        <dbReference type="ChEBI" id="CHEBI:29105"/>
    </cofactor>
</comment>
<evidence type="ECO:0000256" key="2">
    <source>
        <dbReference type="ARBA" id="ARBA00022670"/>
    </source>
</evidence>
<keyword evidence="6" id="KW-0482">Metalloprotease</keyword>
<dbReference type="InterPro" id="IPR011055">
    <property type="entry name" value="Dup_hybrid_motif"/>
</dbReference>
<dbReference type="CDD" id="cd12797">
    <property type="entry name" value="M23_peptidase"/>
    <property type="match status" value="1"/>
</dbReference>
<dbReference type="PANTHER" id="PTHR21666:SF288">
    <property type="entry name" value="CELL DIVISION PROTEIN YTFB"/>
    <property type="match status" value="1"/>
</dbReference>
<name>A0ABU3N1Y1_9SPHN</name>
<gene>
    <name evidence="8" type="ORF">MZO42_04095</name>
</gene>
<dbReference type="InterPro" id="IPR050570">
    <property type="entry name" value="Cell_wall_metabolism_enzyme"/>
</dbReference>
<dbReference type="Pfam" id="PF01551">
    <property type="entry name" value="Peptidase_M23"/>
    <property type="match status" value="1"/>
</dbReference>
<evidence type="ECO:0000256" key="3">
    <source>
        <dbReference type="ARBA" id="ARBA00022723"/>
    </source>
</evidence>
<dbReference type="SUPFAM" id="SSF51261">
    <property type="entry name" value="Duplicated hybrid motif"/>
    <property type="match status" value="1"/>
</dbReference>
<evidence type="ECO:0000256" key="1">
    <source>
        <dbReference type="ARBA" id="ARBA00001947"/>
    </source>
</evidence>
<dbReference type="Gene3D" id="2.70.70.10">
    <property type="entry name" value="Glucose Permease (Domain IIA)"/>
    <property type="match status" value="1"/>
</dbReference>
<keyword evidence="3" id="KW-0479">Metal-binding</keyword>
<evidence type="ECO:0000256" key="6">
    <source>
        <dbReference type="ARBA" id="ARBA00023049"/>
    </source>
</evidence>